<keyword evidence="1" id="KW-0614">Plasmid</keyword>
<dbReference type="Proteomes" id="UP000007842">
    <property type="component" value="Plasmid pSCATT"/>
</dbReference>
<dbReference type="KEGG" id="scy:SCATT_p00190"/>
<proteinExistence type="predicted"/>
<reference evidence="2" key="1">
    <citation type="submission" date="2011-12" db="EMBL/GenBank/DDBJ databases">
        <title>Complete genome sequence of Streptomyces cattleya strain DSM 46488.</title>
        <authorList>
            <person name="Ou H.-Y."/>
            <person name="Li P."/>
            <person name="Zhao C."/>
            <person name="O'Hagan D."/>
            <person name="Deng Z."/>
        </authorList>
    </citation>
    <scope>NUCLEOTIDE SEQUENCE [LARGE SCALE GENOMIC DNA]</scope>
    <source>
        <strain evidence="2">ATCC 35852 / DSM 46488 / JCM 4925 / NBRC 14057 / NRRL 8057</strain>
        <plasmid evidence="2">Plasmid pSCATT</plasmid>
    </source>
</reference>
<sequence>MRCARGDEHCTIFGGGTEHLRPGEVTFTGSSGRAHVRRWTNRQSGRCAVGERTSRILVVAKAVHGGGAETVPELLRMVAEELAAHWPTDPATAVLTGLAPEVVFGG</sequence>
<geneLocation type="plasmid" evidence="1 2">
    <name>pSCATT</name>
</geneLocation>
<protein>
    <submittedName>
        <fullName evidence="1">B3/4 domain protein</fullName>
    </submittedName>
</protein>
<name>G8XDL8_STREN</name>
<gene>
    <name evidence="1" type="ordered locus">SCATT_p00190</name>
</gene>
<dbReference type="PATRIC" id="fig|1003195.29.peg.5824"/>
<accession>G8XDL8</accession>
<dbReference type="SUPFAM" id="SSF56037">
    <property type="entry name" value="PheT/TilS domain"/>
    <property type="match status" value="1"/>
</dbReference>
<organism evidence="1 2">
    <name type="scientific">Streptantibioticus cattleyicolor (strain ATCC 35852 / DSM 46488 / JCM 4925 / NBRC 14057 / NRRL 8057)</name>
    <name type="common">Streptomyces cattleya</name>
    <dbReference type="NCBI Taxonomy" id="1003195"/>
    <lineage>
        <taxon>Bacteria</taxon>
        <taxon>Bacillati</taxon>
        <taxon>Actinomycetota</taxon>
        <taxon>Actinomycetes</taxon>
        <taxon>Kitasatosporales</taxon>
        <taxon>Streptomycetaceae</taxon>
        <taxon>Streptantibioticus</taxon>
    </lineage>
</organism>
<dbReference type="AlphaFoldDB" id="G8XDL8"/>
<dbReference type="EMBL" id="CP003229">
    <property type="protein sequence ID" value="AEW98212.1"/>
    <property type="molecule type" value="Genomic_DNA"/>
</dbReference>
<keyword evidence="2" id="KW-1185">Reference proteome</keyword>
<dbReference type="HOGENOM" id="CLU_2221658_0_0_11"/>
<evidence type="ECO:0000313" key="2">
    <source>
        <dbReference type="Proteomes" id="UP000007842"/>
    </source>
</evidence>
<evidence type="ECO:0000313" key="1">
    <source>
        <dbReference type="EMBL" id="AEW98212.1"/>
    </source>
</evidence>